<evidence type="ECO:0000259" key="1">
    <source>
        <dbReference type="Pfam" id="PF13274"/>
    </source>
</evidence>
<dbReference type="AlphaFoldDB" id="A0A238JPU2"/>
<organism evidence="2 3">
    <name type="scientific">Octadecabacter ascidiaceicola</name>
    <dbReference type="NCBI Taxonomy" id="1655543"/>
    <lineage>
        <taxon>Bacteria</taxon>
        <taxon>Pseudomonadati</taxon>
        <taxon>Pseudomonadota</taxon>
        <taxon>Alphaproteobacteria</taxon>
        <taxon>Rhodobacterales</taxon>
        <taxon>Roseobacteraceae</taxon>
        <taxon>Octadecabacter</taxon>
    </lineage>
</organism>
<accession>A0A238JPU2</accession>
<proteinExistence type="predicted"/>
<dbReference type="Proteomes" id="UP000203464">
    <property type="component" value="Unassembled WGS sequence"/>
</dbReference>
<gene>
    <name evidence="2" type="ORF">OCA8868_00793</name>
</gene>
<evidence type="ECO:0000313" key="3">
    <source>
        <dbReference type="Proteomes" id="UP000203464"/>
    </source>
</evidence>
<evidence type="ECO:0000313" key="2">
    <source>
        <dbReference type="EMBL" id="SMX32671.1"/>
    </source>
</evidence>
<feature type="domain" description="Antitoxin SocA-like Panacea" evidence="1">
    <location>
        <begin position="36"/>
        <end position="141"/>
    </location>
</feature>
<dbReference type="RefSeq" id="WP_179214762.1">
    <property type="nucleotide sequence ID" value="NZ_FXYD01000001.1"/>
</dbReference>
<dbReference type="InterPro" id="IPR025272">
    <property type="entry name" value="SocA_Panacea"/>
</dbReference>
<name>A0A238JPU2_9RHOB</name>
<dbReference type="Pfam" id="PF13274">
    <property type="entry name" value="SocA_Panacea"/>
    <property type="match status" value="1"/>
</dbReference>
<sequence length="179" mass="19862">MTNATAPTTAAAVANAFLDIQAEDHGDFPRIDQMKLYKLVYYAHAWWLAQRDQNLFEEDVHAWPWGPVVPSLYGTFMAAGRGPISGLRATELVSSGMKVSVREPDAPDQDIMTYLRSVWDIHKSFSGVQLSNATHAAGEPWAIVREQYGDLSSKPLIPNPIIQRVFKQKIETQHAIAAG</sequence>
<reference evidence="3" key="1">
    <citation type="submission" date="2017-05" db="EMBL/GenBank/DDBJ databases">
        <authorList>
            <person name="Rodrigo-Torres L."/>
            <person name="Arahal R. D."/>
            <person name="Lucena T."/>
        </authorList>
    </citation>
    <scope>NUCLEOTIDE SEQUENCE [LARGE SCALE GENOMIC DNA]</scope>
    <source>
        <strain evidence="3">CECT 8868</strain>
    </source>
</reference>
<keyword evidence="3" id="KW-1185">Reference proteome</keyword>
<protein>
    <recommendedName>
        <fullName evidence="1">Antitoxin SocA-like Panacea domain-containing protein</fullName>
    </recommendedName>
</protein>
<dbReference type="EMBL" id="FXYD01000001">
    <property type="protein sequence ID" value="SMX32671.1"/>
    <property type="molecule type" value="Genomic_DNA"/>
</dbReference>